<reference evidence="1" key="1">
    <citation type="submission" date="2022-10" db="EMBL/GenBank/DDBJ databases">
        <title>Culturing micro-colonial fungi from biological soil crusts in the Mojave desert and describing Neophaeococcomyces mojavensis, and introducing the new genera and species Taxawa tesnikishii.</title>
        <authorList>
            <person name="Kurbessoian T."/>
            <person name="Stajich J.E."/>
        </authorList>
    </citation>
    <scope>NUCLEOTIDE SEQUENCE</scope>
    <source>
        <strain evidence="1">JES_115</strain>
    </source>
</reference>
<name>A0ACC2Z0U4_9PEZI</name>
<proteinExistence type="predicted"/>
<protein>
    <submittedName>
        <fullName evidence="1">Uncharacterized protein</fullName>
    </submittedName>
</protein>
<sequence>MTETASSHHPHDLIINNGNTNQPLPKATPPPNAATPNFSSHLAAPFSSPAPRSVPSPATHRSVPATGTALNASTVGSTGSGPATGPATGPGTGPASVGNKLLGSSPAGMTLNFDSPSTMNLLDVNMGVGGVGMGLSMSGMSGLGLGLGMGGMGMGLSSSGGRNDEEDVRKRLLAIIERVGSRPGLVSEEGVERGDLRPEGGKSQLGNTLDRFAANLGRLASLNRLSTEEVDCFEVVAGVYVSLKRLFEHEKKAVMALLDTAAADAEEKAEREVMCKRSGRPRMNAGRTLGLSLQYWMDRRHIRRRRARPTSTPTKTGTRMDVDQKPNTDEPEQVYSLTIECESSDAWISDAIEKSSHDIFSTSNIDWLEPPPTYETNPSLDTSQAGAMSLDGNSTGKLPNVRFVARLNPPLVVPLNIAGQIHNSVGTEIPPGSILPTMFEDLLLRRDDTDAAKETGIGDIKEIRSETEVFVAGKDGAETKRRHVNSLFVPKSDYYGCILEEVPFRHPREIVEILPVNPPPVRLPQLPPPLDFPPTTPTPAPSPNGTTANALALLAVDITLSAYPTPTLTFVLPPASPTTAIPNGAASPPNGSLGRARDTDPLQGPKTKTMRQKLTPTPTNTSLQPL</sequence>
<comment type="caution">
    <text evidence="1">The sequence shown here is derived from an EMBL/GenBank/DDBJ whole genome shotgun (WGS) entry which is preliminary data.</text>
</comment>
<evidence type="ECO:0000313" key="1">
    <source>
        <dbReference type="EMBL" id="KAJ9641049.1"/>
    </source>
</evidence>
<accession>A0ACC2Z0U4</accession>
<dbReference type="Proteomes" id="UP001172680">
    <property type="component" value="Unassembled WGS sequence"/>
</dbReference>
<evidence type="ECO:0000313" key="2">
    <source>
        <dbReference type="Proteomes" id="UP001172680"/>
    </source>
</evidence>
<dbReference type="EMBL" id="JAPDRP010000016">
    <property type="protein sequence ID" value="KAJ9641049.1"/>
    <property type="molecule type" value="Genomic_DNA"/>
</dbReference>
<keyword evidence="2" id="KW-1185">Reference proteome</keyword>
<organism evidence="1 2">
    <name type="scientific">Coniosporium tulheliwenetii</name>
    <dbReference type="NCBI Taxonomy" id="3383036"/>
    <lineage>
        <taxon>Eukaryota</taxon>
        <taxon>Fungi</taxon>
        <taxon>Dikarya</taxon>
        <taxon>Ascomycota</taxon>
        <taxon>Pezizomycotina</taxon>
        <taxon>Dothideomycetes</taxon>
        <taxon>Dothideomycetes incertae sedis</taxon>
        <taxon>Coniosporium</taxon>
    </lineage>
</organism>
<gene>
    <name evidence="1" type="ORF">H2199_005717</name>
</gene>